<reference evidence="4" key="2">
    <citation type="submission" date="2015-01" db="EMBL/GenBank/DDBJ databases">
        <title>Evolutionary Origins and Diversification of the Mycorrhizal Mutualists.</title>
        <authorList>
            <consortium name="DOE Joint Genome Institute"/>
            <consortium name="Mycorrhizal Genomics Consortium"/>
            <person name="Kohler A."/>
            <person name="Kuo A."/>
            <person name="Nagy L.G."/>
            <person name="Floudas D."/>
            <person name="Copeland A."/>
            <person name="Barry K.W."/>
            <person name="Cichocki N."/>
            <person name="Veneault-Fourrey C."/>
            <person name="LaButti K."/>
            <person name="Lindquist E.A."/>
            <person name="Lipzen A."/>
            <person name="Lundell T."/>
            <person name="Morin E."/>
            <person name="Murat C."/>
            <person name="Riley R."/>
            <person name="Ohm R."/>
            <person name="Sun H."/>
            <person name="Tunlid A."/>
            <person name="Henrissat B."/>
            <person name="Grigoriev I.V."/>
            <person name="Hibbett D.S."/>
            <person name="Martin F."/>
        </authorList>
    </citation>
    <scope>NUCLEOTIDE SEQUENCE [LARGE SCALE GENOMIC DNA]</scope>
    <source>
        <strain evidence="4">LaAM-08-1</strain>
    </source>
</reference>
<proteinExistence type="predicted"/>
<evidence type="ECO:0000313" key="3">
    <source>
        <dbReference type="EMBL" id="KIK10056.1"/>
    </source>
</evidence>
<feature type="chain" id="PRO_5002206473" evidence="2">
    <location>
        <begin position="22"/>
        <end position="189"/>
    </location>
</feature>
<organism evidence="3 4">
    <name type="scientific">Laccaria amethystina LaAM-08-1</name>
    <dbReference type="NCBI Taxonomy" id="1095629"/>
    <lineage>
        <taxon>Eukaryota</taxon>
        <taxon>Fungi</taxon>
        <taxon>Dikarya</taxon>
        <taxon>Basidiomycota</taxon>
        <taxon>Agaricomycotina</taxon>
        <taxon>Agaricomycetes</taxon>
        <taxon>Agaricomycetidae</taxon>
        <taxon>Agaricales</taxon>
        <taxon>Agaricineae</taxon>
        <taxon>Hydnangiaceae</taxon>
        <taxon>Laccaria</taxon>
    </lineage>
</organism>
<evidence type="ECO:0000313" key="4">
    <source>
        <dbReference type="Proteomes" id="UP000054477"/>
    </source>
</evidence>
<evidence type="ECO:0000256" key="1">
    <source>
        <dbReference type="SAM" id="MobiDB-lite"/>
    </source>
</evidence>
<dbReference type="HOGENOM" id="CLU_063099_3_0_1"/>
<dbReference type="AlphaFoldDB" id="A0A0C9XYS1"/>
<evidence type="ECO:0000256" key="2">
    <source>
        <dbReference type="SAM" id="SignalP"/>
    </source>
</evidence>
<dbReference type="OrthoDB" id="3259746at2759"/>
<dbReference type="Proteomes" id="UP000054477">
    <property type="component" value="Unassembled WGS sequence"/>
</dbReference>
<dbReference type="EMBL" id="KN838536">
    <property type="protein sequence ID" value="KIK10056.1"/>
    <property type="molecule type" value="Genomic_DNA"/>
</dbReference>
<keyword evidence="2" id="KW-0732">Signal</keyword>
<keyword evidence="4" id="KW-1185">Reference proteome</keyword>
<feature type="compositionally biased region" description="Low complexity" evidence="1">
    <location>
        <begin position="119"/>
        <end position="136"/>
    </location>
</feature>
<feature type="region of interest" description="Disordered" evidence="1">
    <location>
        <begin position="117"/>
        <end position="142"/>
    </location>
</feature>
<dbReference type="PANTHER" id="PTHR37487:SF2">
    <property type="entry name" value="EXPRESSED PROTEIN"/>
    <property type="match status" value="1"/>
</dbReference>
<accession>A0A0C9XYS1</accession>
<feature type="signal peptide" evidence="2">
    <location>
        <begin position="1"/>
        <end position="21"/>
    </location>
</feature>
<reference evidence="3 4" key="1">
    <citation type="submission" date="2014-04" db="EMBL/GenBank/DDBJ databases">
        <authorList>
            <consortium name="DOE Joint Genome Institute"/>
            <person name="Kuo A."/>
            <person name="Kohler A."/>
            <person name="Nagy L.G."/>
            <person name="Floudas D."/>
            <person name="Copeland A."/>
            <person name="Barry K.W."/>
            <person name="Cichocki N."/>
            <person name="Veneault-Fourrey C."/>
            <person name="LaButti K."/>
            <person name="Lindquist E.A."/>
            <person name="Lipzen A."/>
            <person name="Lundell T."/>
            <person name="Morin E."/>
            <person name="Murat C."/>
            <person name="Sun H."/>
            <person name="Tunlid A."/>
            <person name="Henrissat B."/>
            <person name="Grigoriev I.V."/>
            <person name="Hibbett D.S."/>
            <person name="Martin F."/>
            <person name="Nordberg H.P."/>
            <person name="Cantor M.N."/>
            <person name="Hua S.X."/>
        </authorList>
    </citation>
    <scope>NUCLEOTIDE SEQUENCE [LARGE SCALE GENOMIC DNA]</scope>
    <source>
        <strain evidence="3 4">LaAM-08-1</strain>
    </source>
</reference>
<protein>
    <submittedName>
        <fullName evidence="3">Unplaced genomic scaffold K443scaffold_1, whole genome shotgun sequence</fullName>
    </submittedName>
</protein>
<dbReference type="PANTHER" id="PTHR37487">
    <property type="entry name" value="CHROMOSOME 1, WHOLE GENOME SHOTGUN SEQUENCE"/>
    <property type="match status" value="1"/>
</dbReference>
<name>A0A0C9XYS1_9AGAR</name>
<sequence>MYSTLLTVALFIAPLIQGALADFAINSPDLVQCKSSKISWSPTTGPYNLIVVPGDQPCGDALVEIGDFDGTFTNWVVALPAGKQVVLSLVDAQDNEAWSKTITVGASSDTSCLPAALKPAGSSSTSQPASGSSTPGVAAAAASTPSQSVAPVGAANAGTNPFSNGATARQASTPVMVLVAFAAAIAMSL</sequence>
<gene>
    <name evidence="3" type="ORF">K443DRAFT_670691</name>
</gene>